<protein>
    <submittedName>
        <fullName evidence="2">N-acetylglutamate synthase, GNAT family</fullName>
    </submittedName>
</protein>
<dbReference type="CDD" id="cd04301">
    <property type="entry name" value="NAT_SF"/>
    <property type="match status" value="1"/>
</dbReference>
<evidence type="ECO:0000313" key="3">
    <source>
        <dbReference type="Proteomes" id="UP000183028"/>
    </source>
</evidence>
<name>A0A1H6TTN9_9FIRM</name>
<evidence type="ECO:0000259" key="1">
    <source>
        <dbReference type="PROSITE" id="PS51186"/>
    </source>
</evidence>
<dbReference type="Proteomes" id="UP000183028">
    <property type="component" value="Unassembled WGS sequence"/>
</dbReference>
<dbReference type="RefSeq" id="WP_074732156.1">
    <property type="nucleotide sequence ID" value="NZ_FNYK01000027.1"/>
</dbReference>
<feature type="domain" description="N-acetyltransferase" evidence="1">
    <location>
        <begin position="1"/>
        <end position="169"/>
    </location>
</feature>
<dbReference type="SUPFAM" id="SSF55729">
    <property type="entry name" value="Acyl-CoA N-acyltransferases (Nat)"/>
    <property type="match status" value="1"/>
</dbReference>
<dbReference type="InterPro" id="IPR000182">
    <property type="entry name" value="GNAT_dom"/>
</dbReference>
<dbReference type="GO" id="GO:0016747">
    <property type="term" value="F:acyltransferase activity, transferring groups other than amino-acyl groups"/>
    <property type="evidence" value="ECO:0007669"/>
    <property type="project" value="InterPro"/>
</dbReference>
<dbReference type="STRING" id="322505.SAMN04487836_10424"/>
<organism evidence="2 3">
    <name type="scientific">Sharpea azabuensis</name>
    <dbReference type="NCBI Taxonomy" id="322505"/>
    <lineage>
        <taxon>Bacteria</taxon>
        <taxon>Bacillati</taxon>
        <taxon>Bacillota</taxon>
        <taxon>Erysipelotrichia</taxon>
        <taxon>Erysipelotrichales</taxon>
        <taxon>Coprobacillaceae</taxon>
        <taxon>Sharpea</taxon>
    </lineage>
</organism>
<dbReference type="OrthoDB" id="9796381at2"/>
<dbReference type="InterPro" id="IPR016181">
    <property type="entry name" value="Acyl_CoA_acyltransferase"/>
</dbReference>
<dbReference type="eggNOG" id="COG0456">
    <property type="taxonomic scope" value="Bacteria"/>
</dbReference>
<dbReference type="EMBL" id="FNYK01000027">
    <property type="protein sequence ID" value="SEI83429.1"/>
    <property type="molecule type" value="Genomic_DNA"/>
</dbReference>
<proteinExistence type="predicted"/>
<dbReference type="PROSITE" id="PS51186">
    <property type="entry name" value="GNAT"/>
    <property type="match status" value="1"/>
</dbReference>
<sequence>MDIRKAKMEDIDQALQLVDAAKAYFKANGINQWQDGYPNKESLMHDIEQEKGFVLCDENHVIGYCYGAYEHEANYDHIENGQWLTKSEQYFVIHRVVISDVYKGRGLAAMFINYFIDICHKEHIHSIRMDTHDDNLSMQRFLAKNGFKQCGRIYLANGDPRIGYEFVLD</sequence>
<keyword evidence="3" id="KW-1185">Reference proteome</keyword>
<dbReference type="Gene3D" id="3.40.630.30">
    <property type="match status" value="1"/>
</dbReference>
<accession>A0A1H6TTN9</accession>
<evidence type="ECO:0000313" key="2">
    <source>
        <dbReference type="EMBL" id="SEI83429.1"/>
    </source>
</evidence>
<dbReference type="Pfam" id="PF00583">
    <property type="entry name" value="Acetyltransf_1"/>
    <property type="match status" value="1"/>
</dbReference>
<reference evidence="3" key="1">
    <citation type="submission" date="2016-10" db="EMBL/GenBank/DDBJ databases">
        <authorList>
            <person name="Varghese N."/>
        </authorList>
    </citation>
    <scope>NUCLEOTIDE SEQUENCE [LARGE SCALE GENOMIC DNA]</scope>
    <source>
        <strain evidence="3">DSM 20406</strain>
    </source>
</reference>
<gene>
    <name evidence="2" type="ORF">SAMN04487834_102715</name>
</gene>
<dbReference type="AlphaFoldDB" id="A0A1H6TTN9"/>